<sequence>MPSPPGRLARRTNAMDIHVLGASLEIKFMDGGDCAPGTFEGLGAVFGNVDSVGDLIEPGAFSKSLYACKACGKYPPMRKMHGMGASSLDPIGVWDHMEEDSRGLIVKGRLVGLDTEQGKWNYAQLREGALKGLSIGYRVSPNGSRRGSGKMGEPARYLKQIDLKEVSLVDMPANALATVTAMKSLYGAAADISFDPREMEGALRDAGLSRADAVKGVAVFRTYLRRDAGDADPALRDEAAAAELVTAIKAAADRLRAL</sequence>
<dbReference type="InterPro" id="IPR006433">
    <property type="entry name" value="Prohead_protease"/>
</dbReference>
<comment type="caution">
    <text evidence="5">The sequence shown here is derived from an EMBL/GenBank/DDBJ whole genome shotgun (WGS) entry which is preliminary data.</text>
</comment>
<reference evidence="5 6" key="1">
    <citation type="submission" date="2017-07" db="EMBL/GenBank/DDBJ databases">
        <title>Draft Genome Sequences of Select Purple Nonsulfur Bacteria.</title>
        <authorList>
            <person name="Lasarre B."/>
            <person name="Mckinlay J.B."/>
        </authorList>
    </citation>
    <scope>NUCLEOTIDE SEQUENCE [LARGE SCALE GENOMIC DNA]</scope>
    <source>
        <strain evidence="5 6">DSM 11907</strain>
    </source>
</reference>
<dbReference type="GO" id="GO:0008233">
    <property type="term" value="F:peptidase activity"/>
    <property type="evidence" value="ECO:0007669"/>
    <property type="project" value="UniProtKB-KW"/>
</dbReference>
<keyword evidence="3" id="KW-0378">Hydrolase</keyword>
<feature type="domain" description="Prohead serine protease" evidence="4">
    <location>
        <begin position="36"/>
        <end position="182"/>
    </location>
</feature>
<name>A0A327KUU0_9BRAD</name>
<evidence type="ECO:0000256" key="3">
    <source>
        <dbReference type="ARBA" id="ARBA00022801"/>
    </source>
</evidence>
<accession>A0A327KUU0</accession>
<evidence type="ECO:0000256" key="1">
    <source>
        <dbReference type="ARBA" id="ARBA00022612"/>
    </source>
</evidence>
<proteinExistence type="predicted"/>
<gene>
    <name evidence="5" type="ORF">CH338_01350</name>
</gene>
<dbReference type="GO" id="GO:0006508">
    <property type="term" value="P:proteolysis"/>
    <property type="evidence" value="ECO:0007669"/>
    <property type="project" value="UniProtKB-KW"/>
</dbReference>
<dbReference type="EMBL" id="NPEU01000006">
    <property type="protein sequence ID" value="RAI41977.1"/>
    <property type="molecule type" value="Genomic_DNA"/>
</dbReference>
<protein>
    <recommendedName>
        <fullName evidence="4">Prohead serine protease domain-containing protein</fullName>
    </recommendedName>
</protein>
<dbReference type="AlphaFoldDB" id="A0A327KUU0"/>
<organism evidence="5 6">
    <name type="scientific">Rhodoplanes elegans</name>
    <dbReference type="NCBI Taxonomy" id="29408"/>
    <lineage>
        <taxon>Bacteria</taxon>
        <taxon>Pseudomonadati</taxon>
        <taxon>Pseudomonadota</taxon>
        <taxon>Alphaproteobacteria</taxon>
        <taxon>Hyphomicrobiales</taxon>
        <taxon>Nitrobacteraceae</taxon>
        <taxon>Rhodoplanes</taxon>
    </lineage>
</organism>
<evidence type="ECO:0000313" key="6">
    <source>
        <dbReference type="Proteomes" id="UP000248863"/>
    </source>
</evidence>
<keyword evidence="1" id="KW-1188">Viral release from host cell</keyword>
<dbReference type="InterPro" id="IPR054613">
    <property type="entry name" value="Peptidase_S78_dom"/>
</dbReference>
<evidence type="ECO:0000259" key="4">
    <source>
        <dbReference type="Pfam" id="PF04586"/>
    </source>
</evidence>
<dbReference type="NCBIfam" id="TIGR01543">
    <property type="entry name" value="proheadase_HK97"/>
    <property type="match status" value="1"/>
</dbReference>
<dbReference type="Proteomes" id="UP000248863">
    <property type="component" value="Unassembled WGS sequence"/>
</dbReference>
<dbReference type="OrthoDB" id="9804926at2"/>
<evidence type="ECO:0000313" key="5">
    <source>
        <dbReference type="EMBL" id="RAI41977.1"/>
    </source>
</evidence>
<keyword evidence="6" id="KW-1185">Reference proteome</keyword>
<dbReference type="Pfam" id="PF04586">
    <property type="entry name" value="Peptidase_S78"/>
    <property type="match status" value="1"/>
</dbReference>
<evidence type="ECO:0000256" key="2">
    <source>
        <dbReference type="ARBA" id="ARBA00022670"/>
    </source>
</evidence>
<keyword evidence="2" id="KW-0645">Protease</keyword>